<dbReference type="SUPFAM" id="SSF81301">
    <property type="entry name" value="Nucleotidyltransferase"/>
    <property type="match status" value="1"/>
</dbReference>
<organism evidence="2 3">
    <name type="scientific">Candidatus Spechtbacteria bacterium RIFCSPLOWO2_01_FULL_46_10</name>
    <dbReference type="NCBI Taxonomy" id="1802163"/>
    <lineage>
        <taxon>Bacteria</taxon>
        <taxon>Candidatus Spechtiibacteriota</taxon>
    </lineage>
</organism>
<comment type="caution">
    <text evidence="2">The sequence shown here is derived from an EMBL/GenBank/DDBJ whole genome shotgun (WGS) entry which is preliminary data.</text>
</comment>
<dbReference type="AlphaFoldDB" id="A0A1G2HG57"/>
<sequence length="295" mass="33855">MTDINTRTELERAVLSALAYYEALSKMPLSTVEIQRYLMFTDGTPRRASLSAIAKTIRSLLNMEEIKSQYGLYCLASSKTEPGNRIFRSKYTISRWRKLLRAGRFLMYTPFVRSLDLLGSVAQGNAGENSDIDIAIGVKSGRIWIARLAVTLMSHILGVRRYGSKVKDRLCFNQYLQEGEKFGPPRQATVQIEAQALRVYGKDTKNTHQLIPNPLAVGVVRLFESILEVTLLSRLLERLFYFLQIKKIKRNSVRYPSELPTPSIFSQNLIFYYPKVYETEARYKKLIKKLALHRA</sequence>
<evidence type="ECO:0000259" key="1">
    <source>
        <dbReference type="Pfam" id="PF01909"/>
    </source>
</evidence>
<dbReference type="STRING" id="1802163.A2932_01715"/>
<dbReference type="InterPro" id="IPR043519">
    <property type="entry name" value="NT_sf"/>
</dbReference>
<dbReference type="Pfam" id="PF01909">
    <property type="entry name" value="NTP_transf_2"/>
    <property type="match status" value="1"/>
</dbReference>
<gene>
    <name evidence="2" type="ORF">A2932_01715</name>
</gene>
<dbReference type="InterPro" id="IPR002934">
    <property type="entry name" value="Polymerase_NTP_transf_dom"/>
</dbReference>
<dbReference type="GO" id="GO:0016779">
    <property type="term" value="F:nucleotidyltransferase activity"/>
    <property type="evidence" value="ECO:0007669"/>
    <property type="project" value="InterPro"/>
</dbReference>
<proteinExistence type="predicted"/>
<dbReference type="Proteomes" id="UP000179153">
    <property type="component" value="Unassembled WGS sequence"/>
</dbReference>
<dbReference type="EMBL" id="MHOI01000016">
    <property type="protein sequence ID" value="OGZ61472.1"/>
    <property type="molecule type" value="Genomic_DNA"/>
</dbReference>
<name>A0A1G2HG57_9BACT</name>
<accession>A0A1G2HG57</accession>
<protein>
    <recommendedName>
        <fullName evidence="1">Polymerase nucleotidyl transferase domain-containing protein</fullName>
    </recommendedName>
</protein>
<evidence type="ECO:0000313" key="2">
    <source>
        <dbReference type="EMBL" id="OGZ61472.1"/>
    </source>
</evidence>
<evidence type="ECO:0000313" key="3">
    <source>
        <dbReference type="Proteomes" id="UP000179153"/>
    </source>
</evidence>
<dbReference type="CDD" id="cd05403">
    <property type="entry name" value="NT_KNTase_like"/>
    <property type="match status" value="1"/>
</dbReference>
<reference evidence="2 3" key="1">
    <citation type="journal article" date="2016" name="Nat. Commun.">
        <title>Thousands of microbial genomes shed light on interconnected biogeochemical processes in an aquifer system.</title>
        <authorList>
            <person name="Anantharaman K."/>
            <person name="Brown C.T."/>
            <person name="Hug L.A."/>
            <person name="Sharon I."/>
            <person name="Castelle C.J."/>
            <person name="Probst A.J."/>
            <person name="Thomas B.C."/>
            <person name="Singh A."/>
            <person name="Wilkins M.J."/>
            <person name="Karaoz U."/>
            <person name="Brodie E.L."/>
            <person name="Williams K.H."/>
            <person name="Hubbard S.S."/>
            <person name="Banfield J.F."/>
        </authorList>
    </citation>
    <scope>NUCLEOTIDE SEQUENCE [LARGE SCALE GENOMIC DNA]</scope>
</reference>
<feature type="domain" description="Polymerase nucleotidyl transferase" evidence="1">
    <location>
        <begin position="112"/>
        <end position="141"/>
    </location>
</feature>